<protein>
    <recommendedName>
        <fullName evidence="1">AAA+ ATPase domain-containing protein</fullName>
    </recommendedName>
</protein>
<dbReference type="InterPro" id="IPR050238">
    <property type="entry name" value="DNA_Rep/Repair_Clamp_Loader"/>
</dbReference>
<evidence type="ECO:0000313" key="2">
    <source>
        <dbReference type="EMBL" id="MBC8545735.1"/>
    </source>
</evidence>
<sequence length="320" mass="34734">MLQAFYGNEKAKATLALGWKGGRLPHAVLLEGESGAGKKTFARLIAAAAVCSGEERPCGVCRHCAKAMEGVHPDIRLIDGGESAKNLNVDAIREIRSSASVRPNEAERKVYILADAQNMTVQAQNALLKVLEEPPKGVVFVLTCENRSALLETILSRVTLVRIENPPPALCEQVLHELAPGHGEEEYRLAADVFDGNIGRAAASLGDAGFRRIVDGADAIAKAAVQGTEYDLLEQLAAFENDKDSFRACLRRVKAVFADLLRRKYLPEQRRDALGSGISALQCERIVAIIEAALQMMEQNMGYPLASVWLCSQIKSALNR</sequence>
<dbReference type="PROSITE" id="PS00675">
    <property type="entry name" value="SIGMA54_INTERACT_1"/>
    <property type="match status" value="1"/>
</dbReference>
<name>A0A926I3U9_9FIRM</name>
<comment type="caution">
    <text evidence="2">The sequence shown here is derived from an EMBL/GenBank/DDBJ whole genome shotgun (WGS) entry which is preliminary data.</text>
</comment>
<dbReference type="Proteomes" id="UP000653127">
    <property type="component" value="Unassembled WGS sequence"/>
</dbReference>
<evidence type="ECO:0000259" key="1">
    <source>
        <dbReference type="SMART" id="SM00382"/>
    </source>
</evidence>
<proteinExistence type="predicted"/>
<gene>
    <name evidence="2" type="ORF">H8711_02125</name>
</gene>
<accession>A0A926I3U9</accession>
<dbReference type="PANTHER" id="PTHR11669">
    <property type="entry name" value="REPLICATION FACTOR C / DNA POLYMERASE III GAMMA-TAU SUBUNIT"/>
    <property type="match status" value="1"/>
</dbReference>
<dbReference type="AlphaFoldDB" id="A0A926I3U9"/>
<dbReference type="Gene3D" id="3.40.50.300">
    <property type="entry name" value="P-loop containing nucleotide triphosphate hydrolases"/>
    <property type="match status" value="1"/>
</dbReference>
<feature type="domain" description="AAA+ ATPase" evidence="1">
    <location>
        <begin position="24"/>
        <end position="169"/>
    </location>
</feature>
<evidence type="ECO:0000313" key="3">
    <source>
        <dbReference type="Proteomes" id="UP000653127"/>
    </source>
</evidence>
<dbReference type="PANTHER" id="PTHR11669:SF8">
    <property type="entry name" value="DNA POLYMERASE III SUBUNIT DELTA"/>
    <property type="match status" value="1"/>
</dbReference>
<dbReference type="Pfam" id="PF13177">
    <property type="entry name" value="DNA_pol3_delta2"/>
    <property type="match status" value="1"/>
</dbReference>
<dbReference type="InterPro" id="IPR027417">
    <property type="entry name" value="P-loop_NTPase"/>
</dbReference>
<reference evidence="2" key="1">
    <citation type="submission" date="2020-08" db="EMBL/GenBank/DDBJ databases">
        <title>Genome public.</title>
        <authorList>
            <person name="Liu C."/>
            <person name="Sun Q."/>
        </authorList>
    </citation>
    <scope>NUCLEOTIDE SEQUENCE</scope>
    <source>
        <strain evidence="2">NSJ-31</strain>
    </source>
</reference>
<dbReference type="EMBL" id="JACRST010000001">
    <property type="protein sequence ID" value="MBC8545735.1"/>
    <property type="molecule type" value="Genomic_DNA"/>
</dbReference>
<keyword evidence="3" id="KW-1185">Reference proteome</keyword>
<dbReference type="GO" id="GO:0006261">
    <property type="term" value="P:DNA-templated DNA replication"/>
    <property type="evidence" value="ECO:0007669"/>
    <property type="project" value="TreeGrafter"/>
</dbReference>
<dbReference type="InterPro" id="IPR003593">
    <property type="entry name" value="AAA+_ATPase"/>
</dbReference>
<dbReference type="SMART" id="SM00382">
    <property type="entry name" value="AAA"/>
    <property type="match status" value="1"/>
</dbReference>
<dbReference type="SUPFAM" id="SSF52540">
    <property type="entry name" value="P-loop containing nucleoside triphosphate hydrolases"/>
    <property type="match status" value="1"/>
</dbReference>
<organism evidence="2 3">
    <name type="scientific">Ligaoa zhengdingensis</name>
    <dbReference type="NCBI Taxonomy" id="2763658"/>
    <lineage>
        <taxon>Bacteria</taxon>
        <taxon>Bacillati</taxon>
        <taxon>Bacillota</taxon>
        <taxon>Clostridia</taxon>
        <taxon>Eubacteriales</taxon>
        <taxon>Oscillospiraceae</taxon>
        <taxon>Ligaoa</taxon>
    </lineage>
</organism>
<dbReference type="InterPro" id="IPR025662">
    <property type="entry name" value="Sigma_54_int_dom_ATP-bd_1"/>
</dbReference>